<dbReference type="InterPro" id="IPR023780">
    <property type="entry name" value="Chromo_domain"/>
</dbReference>
<dbReference type="VEuPathDB" id="AmoebaDB:NAEGRDRAFT_68309"/>
<feature type="compositionally biased region" description="Low complexity" evidence="1">
    <location>
        <begin position="1"/>
        <end position="12"/>
    </location>
</feature>
<dbReference type="CDD" id="cd00024">
    <property type="entry name" value="CD_CSD"/>
    <property type="match status" value="1"/>
</dbReference>
<organism evidence="4">
    <name type="scientific">Naegleria gruberi</name>
    <name type="common">Amoeba</name>
    <dbReference type="NCBI Taxonomy" id="5762"/>
    <lineage>
        <taxon>Eukaryota</taxon>
        <taxon>Discoba</taxon>
        <taxon>Heterolobosea</taxon>
        <taxon>Tetramitia</taxon>
        <taxon>Eutetramitia</taxon>
        <taxon>Vahlkampfiidae</taxon>
        <taxon>Naegleria</taxon>
    </lineage>
</organism>
<dbReference type="SMART" id="SM00298">
    <property type="entry name" value="CHROMO"/>
    <property type="match status" value="1"/>
</dbReference>
<evidence type="ECO:0000313" key="4">
    <source>
        <dbReference type="Proteomes" id="UP000006671"/>
    </source>
</evidence>
<name>D2VHF4_NAEGR</name>
<dbReference type="OrthoDB" id="1918685at2759"/>
<dbReference type="GeneID" id="8862174"/>
<dbReference type="InterPro" id="IPR016197">
    <property type="entry name" value="Chromo-like_dom_sf"/>
</dbReference>
<dbReference type="Proteomes" id="UP000006671">
    <property type="component" value="Unassembled WGS sequence"/>
</dbReference>
<feature type="domain" description="Chromo" evidence="2">
    <location>
        <begin position="849"/>
        <end position="909"/>
    </location>
</feature>
<sequence>MLPSSSTSSHLSDCTNNNHSPTGELPPTQQDESALVSKNSSSRVYQMNDLLNNKEYIGSKSINVDYNGVTYCLDAEFTMQSFHHIMALLNHNNNFIGVAQSIKDLDTMIQPYMHQKDVVSDILQEIERMNKMDNPPEMTDEEIRKESLIRNVESSSPKEKEKMLEEINDNLEASLIDYDVEDLLVASYTPKKKKSAVIRPEFNEEIDSNLDLTIVDDLDEDISKVVTVMKLHKHINTRQFEAYSGIVYVSFWKEQIKGKTAWSKIQPKPFPIEKITYLRFLIFSRASGFSHKTMKGCFVYGLNKFIKRHPKFGESPVILFKEAIQQTTMGLIRLYGCEVYKVAPMMFSEVYKVTYAADLTKVEDLTDVAIMHVIRATGMRGDSLIWIRLEDVKFQKVEYYLNDDKWFVIHTSMEVKKDKRTTTSSRNVSIFGKQNHTLCSSFILLYYLWYTRSEIFANFNSNWEKFISDGKFTFKNDVVKEFLFFKKQSKSQCCSNGISEYIRNITKRILNVMYCARAGRSGIVVENMLVDIIRNHIVQEQTKSAISFMLGHVSKRSIKSYERYAFKIFNQLPERYLADTVHHRQMIFQYVQGSIQDYGFSSSDTLETTFHNILNVELSPSSYITSRKSNPNGCVPFKYLFMRDECIDESVGFMNIPQTNKNIISQRKSLPQTRVDFKCKTWLIDNIPKLKFLFGKTVALTETTNFMGSIYRSLMAFSDLEIVTEEDKKQFNKNYWKVKSRVITKFKILLNSYWNSSERDVFFEDLVSHVNRYLKDHHWFDGVTIPLNPEDLQKFFSEFKMTPEEYKKCSSFRSKKEKKGGTKRRWADMSDDSSADSSDLQDTQTDDIFVVDEILDHQLIEKDIDIDSDLLLPKYFNYLVKWQGYGYKQSTWEPFDNFVDESMVLRYFNDYIYPLDDYIDD</sequence>
<feature type="region of interest" description="Disordered" evidence="1">
    <location>
        <begin position="820"/>
        <end position="840"/>
    </location>
</feature>
<feature type="region of interest" description="Disordered" evidence="1">
    <location>
        <begin position="1"/>
        <end position="39"/>
    </location>
</feature>
<dbReference type="EMBL" id="GG738872">
    <property type="protein sequence ID" value="EFC43670.1"/>
    <property type="molecule type" value="Genomic_DNA"/>
</dbReference>
<reference evidence="3 4" key="1">
    <citation type="journal article" date="2010" name="Cell">
        <title>The genome of Naegleria gruberi illuminates early eukaryotic versatility.</title>
        <authorList>
            <person name="Fritz-Laylin L.K."/>
            <person name="Prochnik S.E."/>
            <person name="Ginger M.L."/>
            <person name="Dacks J.B."/>
            <person name="Carpenter M.L."/>
            <person name="Field M.C."/>
            <person name="Kuo A."/>
            <person name="Paredez A."/>
            <person name="Chapman J."/>
            <person name="Pham J."/>
            <person name="Shu S."/>
            <person name="Neupane R."/>
            <person name="Cipriano M."/>
            <person name="Mancuso J."/>
            <person name="Tu H."/>
            <person name="Salamov A."/>
            <person name="Lindquist E."/>
            <person name="Shapiro H."/>
            <person name="Lucas S."/>
            <person name="Grigoriev I.V."/>
            <person name="Cande W.Z."/>
            <person name="Fulton C."/>
            <person name="Rokhsar D.S."/>
            <person name="Dawson S.C."/>
        </authorList>
    </citation>
    <scope>NUCLEOTIDE SEQUENCE [LARGE SCALE GENOMIC DNA]</scope>
    <source>
        <strain evidence="3 4">NEG-M</strain>
    </source>
</reference>
<dbReference type="SUPFAM" id="SSF54160">
    <property type="entry name" value="Chromo domain-like"/>
    <property type="match status" value="1"/>
</dbReference>
<dbReference type="KEGG" id="ngr:NAEGRDRAFT_68309"/>
<proteinExistence type="predicted"/>
<dbReference type="PROSITE" id="PS50013">
    <property type="entry name" value="CHROMO_2"/>
    <property type="match status" value="1"/>
</dbReference>
<evidence type="ECO:0000259" key="2">
    <source>
        <dbReference type="PROSITE" id="PS50013"/>
    </source>
</evidence>
<gene>
    <name evidence="3" type="ORF">NAEGRDRAFT_68309</name>
</gene>
<evidence type="ECO:0000256" key="1">
    <source>
        <dbReference type="SAM" id="MobiDB-lite"/>
    </source>
</evidence>
<dbReference type="Gene3D" id="2.40.50.40">
    <property type="match status" value="1"/>
</dbReference>
<accession>D2VHF4</accession>
<feature type="compositionally biased region" description="Polar residues" evidence="1">
    <location>
        <begin position="13"/>
        <end position="39"/>
    </location>
</feature>
<protein>
    <submittedName>
        <fullName evidence="3">Predicted protein</fullName>
    </submittedName>
</protein>
<dbReference type="RefSeq" id="XP_002676414.1">
    <property type="nucleotide sequence ID" value="XM_002676368.1"/>
</dbReference>
<dbReference type="InParanoid" id="D2VHF4"/>
<dbReference type="InterPro" id="IPR000953">
    <property type="entry name" value="Chromo/chromo_shadow_dom"/>
</dbReference>
<keyword evidence="4" id="KW-1185">Reference proteome</keyword>
<dbReference type="Pfam" id="PF00385">
    <property type="entry name" value="Chromo"/>
    <property type="match status" value="1"/>
</dbReference>
<evidence type="ECO:0000313" key="3">
    <source>
        <dbReference type="EMBL" id="EFC43670.1"/>
    </source>
</evidence>
<dbReference type="AlphaFoldDB" id="D2VHF4"/>